<dbReference type="STRING" id="1074467.JP39_08360"/>
<reference evidence="3 4" key="1">
    <citation type="submission" date="2015-08" db="EMBL/GenBank/DDBJ databases">
        <title>Genomic sequence of Lactobacillus heilongjiangensis DSM 28069, isolated from Chinese traditional pickle.</title>
        <authorList>
            <person name="Jiang X."/>
            <person name="Zheng B."/>
            <person name="Cheng H."/>
        </authorList>
    </citation>
    <scope>NUCLEOTIDE SEQUENCE [LARGE SCALE GENOMIC DNA]</scope>
    <source>
        <strain evidence="3 4">DSM 28069</strain>
    </source>
</reference>
<feature type="transmembrane region" description="Helical" evidence="1">
    <location>
        <begin position="6"/>
        <end position="29"/>
    </location>
</feature>
<feature type="transmembrane region" description="Helical" evidence="1">
    <location>
        <begin position="195"/>
        <end position="216"/>
    </location>
</feature>
<evidence type="ECO:0000259" key="2">
    <source>
        <dbReference type="Pfam" id="PF14501"/>
    </source>
</evidence>
<proteinExistence type="predicted"/>
<feature type="transmembrane region" description="Helical" evidence="1">
    <location>
        <begin position="36"/>
        <end position="54"/>
    </location>
</feature>
<dbReference type="InterPro" id="IPR036890">
    <property type="entry name" value="HATPase_C_sf"/>
</dbReference>
<feature type="transmembrane region" description="Helical" evidence="1">
    <location>
        <begin position="118"/>
        <end position="143"/>
    </location>
</feature>
<dbReference type="Pfam" id="PF14501">
    <property type="entry name" value="HATPase_c_5"/>
    <property type="match status" value="1"/>
</dbReference>
<dbReference type="Gene3D" id="3.30.565.10">
    <property type="entry name" value="Histidine kinase-like ATPase, C-terminal domain"/>
    <property type="match status" value="1"/>
</dbReference>
<accession>A0A0K2LDI5</accession>
<feature type="transmembrane region" description="Helical" evidence="1">
    <location>
        <begin position="164"/>
        <end position="183"/>
    </location>
</feature>
<dbReference type="AlphaFoldDB" id="A0A0K2LDI5"/>
<dbReference type="PANTHER" id="PTHR40448:SF1">
    <property type="entry name" value="TWO-COMPONENT SENSOR HISTIDINE KINASE"/>
    <property type="match status" value="1"/>
</dbReference>
<keyword evidence="4" id="KW-1185">Reference proteome</keyword>
<keyword evidence="1" id="KW-0812">Transmembrane</keyword>
<dbReference type="KEGG" id="lhi:JP39_08360"/>
<dbReference type="GO" id="GO:0042802">
    <property type="term" value="F:identical protein binding"/>
    <property type="evidence" value="ECO:0007669"/>
    <property type="project" value="TreeGrafter"/>
</dbReference>
<dbReference type="SUPFAM" id="SSF55874">
    <property type="entry name" value="ATPase domain of HSP90 chaperone/DNA topoisomerase II/histidine kinase"/>
    <property type="match status" value="1"/>
</dbReference>
<dbReference type="OrthoDB" id="1652078at2"/>
<keyword evidence="1" id="KW-1133">Transmembrane helix</keyword>
<gene>
    <name evidence="3" type="ORF">JP39_08360</name>
</gene>
<keyword evidence="1" id="KW-0472">Membrane</keyword>
<dbReference type="InterPro" id="IPR032834">
    <property type="entry name" value="NatK-like_C"/>
</dbReference>
<protein>
    <recommendedName>
        <fullName evidence="2">Sensor histidine kinase NatK-like C-terminal domain-containing protein</fullName>
    </recommendedName>
</protein>
<evidence type="ECO:0000313" key="4">
    <source>
        <dbReference type="Proteomes" id="UP000061546"/>
    </source>
</evidence>
<evidence type="ECO:0000313" key="3">
    <source>
        <dbReference type="EMBL" id="ALB29366.1"/>
    </source>
</evidence>
<organism evidence="3 4">
    <name type="scientific">Companilactobacillus heilongjiangensis</name>
    <dbReference type="NCBI Taxonomy" id="1074467"/>
    <lineage>
        <taxon>Bacteria</taxon>
        <taxon>Bacillati</taxon>
        <taxon>Bacillota</taxon>
        <taxon>Bacilli</taxon>
        <taxon>Lactobacillales</taxon>
        <taxon>Lactobacillaceae</taxon>
        <taxon>Companilactobacillus</taxon>
    </lineage>
</organism>
<dbReference type="RefSeq" id="WP_041500514.1">
    <property type="nucleotide sequence ID" value="NZ_BJDV01000002.1"/>
</dbReference>
<name>A0A0K2LDI5_9LACO</name>
<feature type="domain" description="Sensor histidine kinase NatK-like C-terminal" evidence="2">
    <location>
        <begin position="340"/>
        <end position="432"/>
    </location>
</feature>
<dbReference type="Proteomes" id="UP000061546">
    <property type="component" value="Chromosome"/>
</dbReference>
<dbReference type="PANTHER" id="PTHR40448">
    <property type="entry name" value="TWO-COMPONENT SENSOR HISTIDINE KINASE"/>
    <property type="match status" value="1"/>
</dbReference>
<sequence>MLNNIYNIAWIVNDYLNNLLLFITFICIFPKSKNKSNYFLSLFISILFVSLDIFNSNHQGLNSLIIIITSAICIKFDYTLVGKLIGWTFSFFLITFTQGLASNAILTVFPTLSDPKTSIQSVCLFTILTVLNYTFSFLIVFLLKYINIKSHIFSFLEAPLIQRAILLSLIILNVSYIMLYNITNRLKVEQSYIKLTLVIITVAIIFMTIGISLLVYSQVKEIKTKLNLEQIKERNSYINELEKNNNELRNFKHDYKNLLLSLSASINNNDNEDLKSSIYKLLHYKRVNLDSNRNRTNLYGINDKLVKGILVSKLMLAKSKEIMTDFEIDDNVKIPSKYSVDITRILGILLDNAIDACLETDHPELSFALISFDGYSEFIIKNNIVSADSININNIYISGYSTKRNHSGLGLASVREIVNSNDDLFLQNKVKNDHYSTTLIVLEEK</sequence>
<evidence type="ECO:0000256" key="1">
    <source>
        <dbReference type="SAM" id="Phobius"/>
    </source>
</evidence>
<dbReference type="EMBL" id="CP012559">
    <property type="protein sequence ID" value="ALB29366.1"/>
    <property type="molecule type" value="Genomic_DNA"/>
</dbReference>
<feature type="transmembrane region" description="Helical" evidence="1">
    <location>
        <begin position="85"/>
        <end position="106"/>
    </location>
</feature>